<gene>
    <name evidence="1" type="ORF">SDC9_17380</name>
</gene>
<organism evidence="1">
    <name type="scientific">bioreactor metagenome</name>
    <dbReference type="NCBI Taxonomy" id="1076179"/>
    <lineage>
        <taxon>unclassified sequences</taxon>
        <taxon>metagenomes</taxon>
        <taxon>ecological metagenomes</taxon>
    </lineage>
</organism>
<evidence type="ECO:0000313" key="1">
    <source>
        <dbReference type="EMBL" id="MPL71603.1"/>
    </source>
</evidence>
<protein>
    <submittedName>
        <fullName evidence="1">Uncharacterized protein</fullName>
    </submittedName>
</protein>
<comment type="caution">
    <text evidence="1">The sequence shown here is derived from an EMBL/GenBank/DDBJ whole genome shotgun (WGS) entry which is preliminary data.</text>
</comment>
<reference evidence="1" key="1">
    <citation type="submission" date="2019-08" db="EMBL/GenBank/DDBJ databases">
        <authorList>
            <person name="Kucharzyk K."/>
            <person name="Murdoch R.W."/>
            <person name="Higgins S."/>
            <person name="Loffler F."/>
        </authorList>
    </citation>
    <scope>NUCLEOTIDE SEQUENCE</scope>
</reference>
<dbReference type="EMBL" id="VSSQ01000060">
    <property type="protein sequence ID" value="MPL71603.1"/>
    <property type="molecule type" value="Genomic_DNA"/>
</dbReference>
<sequence length="378" mass="44347">MAESDEDIIVDMKHYFSEAYALDFEPYSKHVNNILDHLIKSEILNYKNSDVLVIGRKGVSLFQPYIKTVNRENNLQGIFTIQLFSHSKHPIIKMVQPHRYSDFKPLKQIERIRKRFYGKVILLTDAINSGNEISEVIKTIDPKNISKICGYLANKDRLSELQKKYPRIQFSFIKIVNKEEYTLEQDRLQLIYQSRLIPIDGEHPYQIYSLKYQLSPEDLVNHMDNIFSKFKLAETNLKKDELLVPNISSYTINLDYNILCQENPELIQQVYDIERLQVRFKIDPKESKLRIMALALVNNTDIDINKQCNIEYKTCGINILKKMCETISIPHPMKDKPQEKICPLCIDLNISNFIIFYAEKELFKILESNGVKIDKMEI</sequence>
<accession>A0A644TXB1</accession>
<name>A0A644TXB1_9ZZZZ</name>
<dbReference type="AlphaFoldDB" id="A0A644TXB1"/>
<proteinExistence type="predicted"/>